<dbReference type="PROSITE" id="PS51078">
    <property type="entry name" value="ICLR_ED"/>
    <property type="match status" value="1"/>
</dbReference>
<dbReference type="Pfam" id="PF09339">
    <property type="entry name" value="HTH_IclR"/>
    <property type="match status" value="1"/>
</dbReference>
<dbReference type="AlphaFoldDB" id="A0A4Y4DIE8"/>
<keyword evidence="3" id="KW-0804">Transcription</keyword>
<dbReference type="InterPro" id="IPR014757">
    <property type="entry name" value="Tscrpt_reg_IclR_C"/>
</dbReference>
<keyword evidence="1" id="KW-0805">Transcription regulation</keyword>
<keyword evidence="2" id="KW-0238">DNA-binding</keyword>
<dbReference type="InterPro" id="IPR036388">
    <property type="entry name" value="WH-like_DNA-bd_sf"/>
</dbReference>
<dbReference type="SUPFAM" id="SSF55781">
    <property type="entry name" value="GAF domain-like"/>
    <property type="match status" value="1"/>
</dbReference>
<accession>A0A4Y4DIE8</accession>
<keyword evidence="7" id="KW-1185">Reference proteome</keyword>
<dbReference type="InterPro" id="IPR005471">
    <property type="entry name" value="Tscrpt_reg_IclR_N"/>
</dbReference>
<dbReference type="PROSITE" id="PS51077">
    <property type="entry name" value="HTH_ICLR"/>
    <property type="match status" value="1"/>
</dbReference>
<dbReference type="GO" id="GO:0003700">
    <property type="term" value="F:DNA-binding transcription factor activity"/>
    <property type="evidence" value="ECO:0007669"/>
    <property type="project" value="TreeGrafter"/>
</dbReference>
<dbReference type="Gene3D" id="1.10.10.10">
    <property type="entry name" value="Winged helix-like DNA-binding domain superfamily/Winged helix DNA-binding domain"/>
    <property type="match status" value="1"/>
</dbReference>
<dbReference type="InterPro" id="IPR036390">
    <property type="entry name" value="WH_DNA-bd_sf"/>
</dbReference>
<gene>
    <name evidence="6" type="ORF">AUR04nite_05910</name>
</gene>
<evidence type="ECO:0000256" key="1">
    <source>
        <dbReference type="ARBA" id="ARBA00023015"/>
    </source>
</evidence>
<feature type="domain" description="HTH iclR-type" evidence="4">
    <location>
        <begin position="15"/>
        <end position="75"/>
    </location>
</feature>
<evidence type="ECO:0000259" key="4">
    <source>
        <dbReference type="PROSITE" id="PS51077"/>
    </source>
</evidence>
<dbReference type="InterPro" id="IPR029016">
    <property type="entry name" value="GAF-like_dom_sf"/>
</dbReference>
<dbReference type="GO" id="GO:0003677">
    <property type="term" value="F:DNA binding"/>
    <property type="evidence" value="ECO:0007669"/>
    <property type="project" value="UniProtKB-KW"/>
</dbReference>
<evidence type="ECO:0000313" key="7">
    <source>
        <dbReference type="Proteomes" id="UP000316612"/>
    </source>
</evidence>
<dbReference type="Proteomes" id="UP000316612">
    <property type="component" value="Unassembled WGS sequence"/>
</dbReference>
<dbReference type="SUPFAM" id="SSF46785">
    <property type="entry name" value="Winged helix' DNA-binding domain"/>
    <property type="match status" value="1"/>
</dbReference>
<feature type="domain" description="IclR-ED" evidence="5">
    <location>
        <begin position="76"/>
        <end position="260"/>
    </location>
</feature>
<dbReference type="Pfam" id="PF01614">
    <property type="entry name" value="IclR_C"/>
    <property type="match status" value="1"/>
</dbReference>
<dbReference type="RefSeq" id="WP_170184064.1">
    <property type="nucleotide sequence ID" value="NZ_BAAAJL010000003.1"/>
</dbReference>
<evidence type="ECO:0000259" key="5">
    <source>
        <dbReference type="PROSITE" id="PS51078"/>
    </source>
</evidence>
<organism evidence="6 7">
    <name type="scientific">Glutamicibacter uratoxydans</name>
    <name type="common">Arthrobacter uratoxydans</name>
    <dbReference type="NCBI Taxonomy" id="43667"/>
    <lineage>
        <taxon>Bacteria</taxon>
        <taxon>Bacillati</taxon>
        <taxon>Actinomycetota</taxon>
        <taxon>Actinomycetes</taxon>
        <taxon>Micrococcales</taxon>
        <taxon>Micrococcaceae</taxon>
        <taxon>Glutamicibacter</taxon>
    </lineage>
</organism>
<comment type="caution">
    <text evidence="6">The sequence shown here is derived from an EMBL/GenBank/DDBJ whole genome shotgun (WGS) entry which is preliminary data.</text>
</comment>
<dbReference type="PANTHER" id="PTHR30136:SF24">
    <property type="entry name" value="HTH-TYPE TRANSCRIPTIONAL REPRESSOR ALLR"/>
    <property type="match status" value="1"/>
</dbReference>
<dbReference type="EMBL" id="BJNY01000002">
    <property type="protein sequence ID" value="GED05059.1"/>
    <property type="molecule type" value="Genomic_DNA"/>
</dbReference>
<proteinExistence type="predicted"/>
<name>A0A4Y4DIE8_GLUUR</name>
<dbReference type="InterPro" id="IPR050707">
    <property type="entry name" value="HTH_MetabolicPath_Reg"/>
</dbReference>
<evidence type="ECO:0000256" key="2">
    <source>
        <dbReference type="ARBA" id="ARBA00023125"/>
    </source>
</evidence>
<evidence type="ECO:0000256" key="3">
    <source>
        <dbReference type="ARBA" id="ARBA00023163"/>
    </source>
</evidence>
<evidence type="ECO:0000313" key="6">
    <source>
        <dbReference type="EMBL" id="GED05059.1"/>
    </source>
</evidence>
<dbReference type="SMART" id="SM00346">
    <property type="entry name" value="HTH_ICLR"/>
    <property type="match status" value="1"/>
</dbReference>
<reference evidence="6 7" key="1">
    <citation type="submission" date="2019-06" db="EMBL/GenBank/DDBJ databases">
        <title>Whole genome shotgun sequence of Glutamicibacter uratoxydans NBRC 15515.</title>
        <authorList>
            <person name="Hosoyama A."/>
            <person name="Uohara A."/>
            <person name="Ohji S."/>
            <person name="Ichikawa N."/>
        </authorList>
    </citation>
    <scope>NUCLEOTIDE SEQUENCE [LARGE SCALE GENOMIC DNA]</scope>
    <source>
        <strain evidence="6 7">NBRC 15515</strain>
    </source>
</reference>
<dbReference type="GO" id="GO:0045892">
    <property type="term" value="P:negative regulation of DNA-templated transcription"/>
    <property type="evidence" value="ECO:0007669"/>
    <property type="project" value="TreeGrafter"/>
</dbReference>
<sequence length="262" mass="28308">MTHEVPAGEPSNLANKSVIKALGILSALGNFPNGATATDLAEATKTSRPTVFRMLLSLEAASYVERNDSTYHLGWELLRLSRLPHLDRGLALRVEPILDRCAKMVNETVNFALSGPDGYFDIVAEGSSHRILTTEEQFIGKHFPPHASSSGKLLLSELPSAQVAALLPEALEKFTERTITSREALQHELAQIKSQGFAVLDGELEDGLYSLSVPVRAAEGELIGAIAAYGPSERMKRQGAQRIAKQLQAAAKEVAQALVSRN</sequence>
<dbReference type="Gene3D" id="3.30.450.40">
    <property type="match status" value="1"/>
</dbReference>
<protein>
    <submittedName>
        <fullName evidence="6">IclR family transcriptional regulator</fullName>
    </submittedName>
</protein>
<dbReference type="PANTHER" id="PTHR30136">
    <property type="entry name" value="HELIX-TURN-HELIX TRANSCRIPTIONAL REGULATOR, ICLR FAMILY"/>
    <property type="match status" value="1"/>
</dbReference>